<dbReference type="GO" id="GO:0022857">
    <property type="term" value="F:transmembrane transporter activity"/>
    <property type="evidence" value="ECO:0007669"/>
    <property type="project" value="InterPro"/>
</dbReference>
<keyword evidence="2" id="KW-0813">Transport</keyword>
<dbReference type="Gene3D" id="1.20.1250.20">
    <property type="entry name" value="MFS general substrate transporter like domains"/>
    <property type="match status" value="1"/>
</dbReference>
<evidence type="ECO:0000256" key="7">
    <source>
        <dbReference type="SAM" id="Phobius"/>
    </source>
</evidence>
<feature type="transmembrane region" description="Helical" evidence="7">
    <location>
        <begin position="205"/>
        <end position="225"/>
    </location>
</feature>
<gene>
    <name evidence="9" type="ORF">SAMN04490187_0120</name>
</gene>
<evidence type="ECO:0000259" key="8">
    <source>
        <dbReference type="PROSITE" id="PS50850"/>
    </source>
</evidence>
<name>A0A1H4IB41_PSEJE</name>
<sequence length="450" mass="48476">MKIDIWLTKSFVTATFCYRLVIISLLPSPQIFPQMPSQEPLLLRHHRPFLAFWLARVFTASGFQMLTVAIGWNLYQLTGNVLDLGLVGLVEFAPRVLFMLHTGHVADRYDRRKVAAICQSLQALIALSLAIGSATDHVTREMIFILAFLLGAARSFEMPTTQALLPSIVPSALFPRAVAAAQSAQQSATIVAPALGGLLYAFGSVWVYGPTVLLYVIACSLMLNLSARQTPLNKGKATLDSLLAGIRFIRSRPDILGAISLDLFAVLLGGATALLPVFAKDILLTGPWGLGLLRSAPAVGALLMSLFLARFAVERNVGRVMFTAVGIFGVATIAFGLSTSFWFSLAVLVVLGAADMISMVIRASFVQLETPDEMRGRVSAVNGLFIGASNQLGEFESGLTAHWFGTVPAVVMGGIGTLVVTGVWVKLFPTLASRDRMHVAKDEEKEEAKV</sequence>
<dbReference type="InterPro" id="IPR036259">
    <property type="entry name" value="MFS_trans_sf"/>
</dbReference>
<dbReference type="Proteomes" id="UP000198542">
    <property type="component" value="Unassembled WGS sequence"/>
</dbReference>
<evidence type="ECO:0000256" key="4">
    <source>
        <dbReference type="ARBA" id="ARBA00022692"/>
    </source>
</evidence>
<dbReference type="SUPFAM" id="SSF103473">
    <property type="entry name" value="MFS general substrate transporter"/>
    <property type="match status" value="1"/>
</dbReference>
<evidence type="ECO:0000256" key="1">
    <source>
        <dbReference type="ARBA" id="ARBA00004651"/>
    </source>
</evidence>
<keyword evidence="10" id="KW-1185">Reference proteome</keyword>
<comment type="subcellular location">
    <subcellularLocation>
        <location evidence="1">Cell membrane</location>
        <topology evidence="1">Multi-pass membrane protein</topology>
    </subcellularLocation>
</comment>
<keyword evidence="5 7" id="KW-1133">Transmembrane helix</keyword>
<evidence type="ECO:0000313" key="10">
    <source>
        <dbReference type="Proteomes" id="UP000198542"/>
    </source>
</evidence>
<feature type="transmembrane region" description="Helical" evidence="7">
    <location>
        <begin position="49"/>
        <end position="72"/>
    </location>
</feature>
<evidence type="ECO:0000256" key="6">
    <source>
        <dbReference type="ARBA" id="ARBA00023136"/>
    </source>
</evidence>
<reference evidence="10" key="1">
    <citation type="submission" date="2016-10" db="EMBL/GenBank/DDBJ databases">
        <authorList>
            <person name="Varghese N."/>
            <person name="Submissions S."/>
        </authorList>
    </citation>
    <scope>NUCLEOTIDE SEQUENCE [LARGE SCALE GENOMIC DNA]</scope>
    <source>
        <strain evidence="10">BS3660</strain>
    </source>
</reference>
<dbReference type="Pfam" id="PF05977">
    <property type="entry name" value="MFS_3"/>
    <property type="match status" value="1"/>
</dbReference>
<proteinExistence type="predicted"/>
<feature type="transmembrane region" description="Helical" evidence="7">
    <location>
        <begin position="291"/>
        <end position="313"/>
    </location>
</feature>
<dbReference type="PROSITE" id="PS50850">
    <property type="entry name" value="MFS"/>
    <property type="match status" value="1"/>
</dbReference>
<evidence type="ECO:0000256" key="3">
    <source>
        <dbReference type="ARBA" id="ARBA00022475"/>
    </source>
</evidence>
<evidence type="ECO:0000256" key="2">
    <source>
        <dbReference type="ARBA" id="ARBA00022448"/>
    </source>
</evidence>
<evidence type="ECO:0000256" key="5">
    <source>
        <dbReference type="ARBA" id="ARBA00022989"/>
    </source>
</evidence>
<keyword evidence="3" id="KW-1003">Cell membrane</keyword>
<dbReference type="AlphaFoldDB" id="A0A1H4IB41"/>
<dbReference type="GO" id="GO:0005886">
    <property type="term" value="C:plasma membrane"/>
    <property type="evidence" value="ECO:0007669"/>
    <property type="project" value="UniProtKB-SubCell"/>
</dbReference>
<dbReference type="EMBL" id="FNTC01000001">
    <property type="protein sequence ID" value="SEB30936.1"/>
    <property type="molecule type" value="Genomic_DNA"/>
</dbReference>
<organism evidence="9 10">
    <name type="scientific">Pseudomonas jessenii</name>
    <dbReference type="NCBI Taxonomy" id="77298"/>
    <lineage>
        <taxon>Bacteria</taxon>
        <taxon>Pseudomonadati</taxon>
        <taxon>Pseudomonadota</taxon>
        <taxon>Gammaproteobacteria</taxon>
        <taxon>Pseudomonadales</taxon>
        <taxon>Pseudomonadaceae</taxon>
        <taxon>Pseudomonas</taxon>
    </lineage>
</organism>
<keyword evidence="6 7" id="KW-0472">Membrane</keyword>
<evidence type="ECO:0000313" key="9">
    <source>
        <dbReference type="EMBL" id="SEB30936.1"/>
    </source>
</evidence>
<protein>
    <submittedName>
        <fullName evidence="9">Predicted arabinose efflux permease, MFS family</fullName>
    </submittedName>
</protein>
<accession>A0A1H4IB41</accession>
<dbReference type="InterPro" id="IPR020846">
    <property type="entry name" value="MFS_dom"/>
</dbReference>
<feature type="transmembrane region" description="Helical" evidence="7">
    <location>
        <begin position="255"/>
        <end position="279"/>
    </location>
</feature>
<feature type="domain" description="Major facilitator superfamily (MFS) profile" evidence="8">
    <location>
        <begin position="189"/>
        <end position="450"/>
    </location>
</feature>
<dbReference type="PANTHER" id="PTHR23513">
    <property type="entry name" value="INTEGRAL MEMBRANE EFFLUX PROTEIN-RELATED"/>
    <property type="match status" value="1"/>
</dbReference>
<dbReference type="InterPro" id="IPR010290">
    <property type="entry name" value="TM_effector"/>
</dbReference>
<dbReference type="CDD" id="cd06173">
    <property type="entry name" value="MFS_MefA_like"/>
    <property type="match status" value="1"/>
</dbReference>
<keyword evidence="4 7" id="KW-0812">Transmembrane</keyword>
<dbReference type="PANTHER" id="PTHR23513:SF9">
    <property type="entry name" value="ENTEROBACTIN EXPORTER ENTS"/>
    <property type="match status" value="1"/>
</dbReference>